<dbReference type="AlphaFoldDB" id="A0A4Y1WSH7"/>
<name>A0A4Y1WSH7_9BACT</name>
<accession>A0A4Y1WSH7</accession>
<dbReference type="EMBL" id="AP019735">
    <property type="protein sequence ID" value="BBL04244.1"/>
    <property type="molecule type" value="Genomic_DNA"/>
</dbReference>
<organism evidence="2 4">
    <name type="scientific">Alistipes communis</name>
    <dbReference type="NCBI Taxonomy" id="2585118"/>
    <lineage>
        <taxon>Bacteria</taxon>
        <taxon>Pseudomonadati</taxon>
        <taxon>Bacteroidota</taxon>
        <taxon>Bacteroidia</taxon>
        <taxon>Bacteroidales</taxon>
        <taxon>Rikenellaceae</taxon>
        <taxon>Alistipes</taxon>
    </lineage>
</organism>
<feature type="domain" description="Arm DNA-binding" evidence="1">
    <location>
        <begin position="10"/>
        <end position="77"/>
    </location>
</feature>
<gene>
    <name evidence="2" type="ORF">A5CBH24_09780</name>
    <name evidence="3" type="ORF">A5CBH24_15570</name>
</gene>
<protein>
    <recommendedName>
        <fullName evidence="1">Arm DNA-binding domain-containing protein</fullName>
    </recommendedName>
</protein>
<keyword evidence="4" id="KW-1185">Reference proteome</keyword>
<evidence type="ECO:0000313" key="4">
    <source>
        <dbReference type="Proteomes" id="UP000318946"/>
    </source>
</evidence>
<sequence>MKRTTFSVVFFCKKTKLTKKGTAPIYARITTSGRSTEIYTQCRIEPEHWNQRLERCMLRDPVSTQINGILATYRTNILAAYG</sequence>
<dbReference type="KEGG" id="acou:A5CBH24_09780"/>
<dbReference type="RefSeq" id="WP_317129818.1">
    <property type="nucleotide sequence ID" value="NZ_AP019735.1"/>
</dbReference>
<proteinExistence type="predicted"/>
<dbReference type="InterPro" id="IPR035386">
    <property type="entry name" value="Arm-DNA-bind_5"/>
</dbReference>
<evidence type="ECO:0000313" key="2">
    <source>
        <dbReference type="EMBL" id="BBL03665.1"/>
    </source>
</evidence>
<dbReference type="Proteomes" id="UP000318946">
    <property type="component" value="Chromosome"/>
</dbReference>
<dbReference type="EMBL" id="AP019735">
    <property type="protein sequence ID" value="BBL03665.1"/>
    <property type="molecule type" value="Genomic_DNA"/>
</dbReference>
<dbReference type="GeneID" id="85228425"/>
<evidence type="ECO:0000259" key="1">
    <source>
        <dbReference type="Pfam" id="PF17293"/>
    </source>
</evidence>
<dbReference type="KEGG" id="acou:A5CBH24_15570"/>
<reference evidence="4" key="1">
    <citation type="submission" date="2019-06" db="EMBL/GenBank/DDBJ databases">
        <title>Alistipes onderdonkii subsp. vulgaris subsp. nov., Alistipes dispar sp. nov. and Alistipes communis sp. nov., isolated from human faeces, and creation of Alistipes onderdonkii subsp. onderdonkii subsp. nov.</title>
        <authorList>
            <person name="Sakamoto M."/>
            <person name="Ikeyama N."/>
            <person name="Ogata Y."/>
            <person name="Suda W."/>
            <person name="Iino T."/>
            <person name="Hattori M."/>
            <person name="Ohkuma M."/>
        </authorList>
    </citation>
    <scope>NUCLEOTIDE SEQUENCE [LARGE SCALE GENOMIC DNA]</scope>
    <source>
        <strain evidence="4">5CBH24</strain>
    </source>
</reference>
<reference evidence="2" key="2">
    <citation type="journal article" date="2020" name="Int. J. Syst. Evol. Microbiol.">
        <title>Alistipes communis sp. nov., Alistipes dispar sp. nov. and Alistipes onderdonkii subsp. vulgaris subsp. nov., isolated from human faeces, and creation of Alistipes onderdonkii subsp. onderdonkii subsp. nov.</title>
        <authorList>
            <person name="Sakamoto M."/>
            <person name="Ikeyama N."/>
            <person name="Ogata Y."/>
            <person name="Suda W."/>
            <person name="Iino T."/>
            <person name="Hattori M."/>
            <person name="Ohkuma M."/>
        </authorList>
    </citation>
    <scope>NUCLEOTIDE SEQUENCE</scope>
    <source>
        <strain evidence="2">5CBH24</strain>
    </source>
</reference>
<dbReference type="Pfam" id="PF17293">
    <property type="entry name" value="Arm-DNA-bind_5"/>
    <property type="match status" value="1"/>
</dbReference>
<evidence type="ECO:0000313" key="3">
    <source>
        <dbReference type="EMBL" id="BBL04244.1"/>
    </source>
</evidence>